<dbReference type="InterPro" id="IPR002052">
    <property type="entry name" value="DNA_methylase_N6_adenine_CS"/>
</dbReference>
<evidence type="ECO:0000313" key="8">
    <source>
        <dbReference type="EMBL" id="QKD84731.1"/>
    </source>
</evidence>
<comment type="catalytic activity">
    <reaction evidence="5">
        <text>a 2'-deoxyadenosine in DNA + S-adenosyl-L-methionine = an N(6)-methyl-2'-deoxyadenosine in DNA + S-adenosyl-L-homocysteine + H(+)</text>
        <dbReference type="Rhea" id="RHEA:15197"/>
        <dbReference type="Rhea" id="RHEA-COMP:12418"/>
        <dbReference type="Rhea" id="RHEA-COMP:12419"/>
        <dbReference type="ChEBI" id="CHEBI:15378"/>
        <dbReference type="ChEBI" id="CHEBI:57856"/>
        <dbReference type="ChEBI" id="CHEBI:59789"/>
        <dbReference type="ChEBI" id="CHEBI:90615"/>
        <dbReference type="ChEBI" id="CHEBI:90616"/>
        <dbReference type="EC" id="2.1.1.72"/>
    </reaction>
</comment>
<keyword evidence="2" id="KW-0489">Methyltransferase</keyword>
<keyword evidence="3" id="KW-0808">Transferase</keyword>
<name>A0A6M8BLV9_9CYAN</name>
<dbReference type="GO" id="GO:0032259">
    <property type="term" value="P:methylation"/>
    <property type="evidence" value="ECO:0007669"/>
    <property type="project" value="UniProtKB-KW"/>
</dbReference>
<gene>
    <name evidence="8" type="ORF">HPC62_02510</name>
</gene>
<dbReference type="Proteomes" id="UP000505210">
    <property type="component" value="Chromosome"/>
</dbReference>
<dbReference type="AlphaFoldDB" id="A0A6M8BLV9"/>
<dbReference type="InterPro" id="IPR029063">
    <property type="entry name" value="SAM-dependent_MTases_sf"/>
</dbReference>
<dbReference type="PROSITE" id="PS00092">
    <property type="entry name" value="N6_MTASE"/>
    <property type="match status" value="1"/>
</dbReference>
<evidence type="ECO:0000256" key="3">
    <source>
        <dbReference type="ARBA" id="ARBA00022679"/>
    </source>
</evidence>
<protein>
    <recommendedName>
        <fullName evidence="1">site-specific DNA-methyltransferase (adenine-specific)</fullName>
        <ecNumber evidence="1">2.1.1.72</ecNumber>
    </recommendedName>
</protein>
<feature type="region of interest" description="Disordered" evidence="6">
    <location>
        <begin position="1109"/>
        <end position="1148"/>
    </location>
</feature>
<evidence type="ECO:0000259" key="7">
    <source>
        <dbReference type="Pfam" id="PF07669"/>
    </source>
</evidence>
<organism evidence="8 9">
    <name type="scientific">Thermoleptolyngbya sichuanensis A183</name>
    <dbReference type="NCBI Taxonomy" id="2737172"/>
    <lineage>
        <taxon>Bacteria</taxon>
        <taxon>Bacillati</taxon>
        <taxon>Cyanobacteriota</taxon>
        <taxon>Cyanophyceae</taxon>
        <taxon>Oculatellales</taxon>
        <taxon>Oculatellaceae</taxon>
        <taxon>Thermoleptolyngbya</taxon>
        <taxon>Thermoleptolyngbya sichuanensis</taxon>
    </lineage>
</organism>
<dbReference type="EC" id="2.1.1.72" evidence="1"/>
<evidence type="ECO:0000313" key="9">
    <source>
        <dbReference type="Proteomes" id="UP000505210"/>
    </source>
</evidence>
<keyword evidence="8" id="KW-0067">ATP-binding</keyword>
<evidence type="ECO:0000256" key="5">
    <source>
        <dbReference type="ARBA" id="ARBA00047942"/>
    </source>
</evidence>
<reference evidence="8 9" key="1">
    <citation type="submission" date="2020-05" db="EMBL/GenBank/DDBJ databases">
        <title>Complete genome sequence of of a novel Thermoleptolyngbya strain isolated from hot springs of Ganzi, Sichuan China.</title>
        <authorList>
            <person name="Tang J."/>
            <person name="Daroch M."/>
            <person name="Li L."/>
            <person name="Waleron K."/>
            <person name="Waleron M."/>
            <person name="Waleron M."/>
        </authorList>
    </citation>
    <scope>NUCLEOTIDE SEQUENCE [LARGE SCALE GENOMIC DNA]</scope>
    <source>
        <strain evidence="8 9">PKUAC-SCTA183</strain>
    </source>
</reference>
<accession>A0A6M8BLV9</accession>
<keyword evidence="9" id="KW-1185">Reference proteome</keyword>
<feature type="domain" description="Type II methyltransferase M.TaqI-like" evidence="7">
    <location>
        <begin position="482"/>
        <end position="713"/>
    </location>
</feature>
<dbReference type="GO" id="GO:0005524">
    <property type="term" value="F:ATP binding"/>
    <property type="evidence" value="ECO:0007669"/>
    <property type="project" value="UniProtKB-KW"/>
</dbReference>
<keyword evidence="4" id="KW-0949">S-adenosyl-L-methionine</keyword>
<dbReference type="GO" id="GO:0003676">
    <property type="term" value="F:nucleic acid binding"/>
    <property type="evidence" value="ECO:0007669"/>
    <property type="project" value="InterPro"/>
</dbReference>
<evidence type="ECO:0000256" key="2">
    <source>
        <dbReference type="ARBA" id="ARBA00022603"/>
    </source>
</evidence>
<dbReference type="GO" id="GO:0006304">
    <property type="term" value="P:DNA modification"/>
    <property type="evidence" value="ECO:0007669"/>
    <property type="project" value="InterPro"/>
</dbReference>
<proteinExistence type="predicted"/>
<dbReference type="Pfam" id="PF07669">
    <property type="entry name" value="Eco57I"/>
    <property type="match status" value="2"/>
</dbReference>
<keyword evidence="8" id="KW-0547">Nucleotide-binding</keyword>
<dbReference type="GO" id="GO:0009007">
    <property type="term" value="F:site-specific DNA-methyltransferase (adenine-specific) activity"/>
    <property type="evidence" value="ECO:0007669"/>
    <property type="project" value="UniProtKB-EC"/>
</dbReference>
<evidence type="ECO:0000256" key="4">
    <source>
        <dbReference type="ARBA" id="ARBA00022691"/>
    </source>
</evidence>
<dbReference type="InterPro" id="IPR011639">
    <property type="entry name" value="MethylTrfase_TaqI-like_dom"/>
</dbReference>
<feature type="domain" description="Type II methyltransferase M.TaqI-like" evidence="7">
    <location>
        <begin position="756"/>
        <end position="830"/>
    </location>
</feature>
<dbReference type="PANTHER" id="PTHR33841:SF1">
    <property type="entry name" value="DNA METHYLTRANSFERASE A"/>
    <property type="match status" value="1"/>
</dbReference>
<dbReference type="SUPFAM" id="SSF53335">
    <property type="entry name" value="S-adenosyl-L-methionine-dependent methyltransferases"/>
    <property type="match status" value="1"/>
</dbReference>
<dbReference type="REBASE" id="403730">
    <property type="entry name" value="Tsp183ORF2510P"/>
</dbReference>
<evidence type="ECO:0000256" key="6">
    <source>
        <dbReference type="SAM" id="MobiDB-lite"/>
    </source>
</evidence>
<dbReference type="KEGG" id="theu:HPC62_02510"/>
<evidence type="ECO:0000256" key="1">
    <source>
        <dbReference type="ARBA" id="ARBA00011900"/>
    </source>
</evidence>
<dbReference type="EMBL" id="CP053661">
    <property type="protein sequence ID" value="QKD84731.1"/>
    <property type="molecule type" value="Genomic_DNA"/>
</dbReference>
<dbReference type="InterPro" id="IPR050953">
    <property type="entry name" value="N4_N6_ade-DNA_methylase"/>
</dbReference>
<dbReference type="Gene3D" id="3.40.50.150">
    <property type="entry name" value="Vaccinia Virus protein VP39"/>
    <property type="match status" value="1"/>
</dbReference>
<feature type="compositionally biased region" description="Gly residues" evidence="6">
    <location>
        <begin position="1133"/>
        <end position="1142"/>
    </location>
</feature>
<sequence>MQLNRQRAQKYLQKFDLASLFIEELGWDTVDRIVLPFEIDGHFFEVVSIAQKRGFIVYQCLTPEIPARPLRMKLDCQLTDYSKSHLLVLGDEGKTQQEWLWLKPELGKSPKVRSHSYKVGQNSEPLLQKLEALIVDIQEEASLTHVDVAQKVKQGFDVERVTKQFFQDFEGLHQRFCLEIEGIDSESDRRWYASVLLNRLMFVYFLQRRYFLDNGDASYLQNKLKACQQEGRNFYQFLQDLFFVGFAEPEYLRDPVIQQRIGKICYLNGGLFLRHTIEQKYPQIQISDRAFSQVFDLFSRYSWHLDDRPDKDPLEINPDVLGYIFEKYINQKEFGAYYTRPEITEYLCDRTINKLILDRLTPLSPLGRGAGGEGVSSVLSPPEKGAGREGLLPLLATLDMNQCDRLLNEILPNLTLLDPACGSGAFLIAAMKTLIQIYQRVVDRVKSFPESSASENIQKWLKEAAKHSSPEYYIKKRIITDNLYGVDIMEEATEIAKLRLFLALVSSAKRVEDLEPLPNIDFNIMAGNSLIGLIRVDAEGFDRLSTPPSQKGRGAGSEVIFQGNLLQTLAASAYQQILQDKNRTIALYKKHAFQNNNEELPQETRLLQLRDHIDKLNRESQSKLNQLLLDEFSTKLGIRYEQAQLTGKPQKRPLTLADIDILEPFHWGYHFDTVFARGGFDAIITNPPWEVFQTDEKEFFQKYNSLIRKKKLDIKSWEKQRDQLLKDEEIAKAWLSYCSQFPHVSQYFKKADQYTNQRSEVDGRSVARKINLYSLFVEQCYNLLREGGECGIVIPSGIYTDLGTKQLREMLFSQTQITGLFCFENRKTIFEGVHRSFKFVILSFAKGGQTQAFPVRFMRHEVAELGEFPAPDDIYLDVPFIRKLSPDSLSIMEFKESIDIAIAQKMLQFPLLGEAIEGTWNLKLRQEFNMTSDSYLFKTEPAPGRLPLYEGKMIHQFTHRFAPPRYWIDEKEGRKALLGRNGVDNGQKLDYKDYRVVHRRIARNTDTRTLIATVLPPNHFCADTAQSVRNLLPYNVTLYLTAILNSFALDSEIRRKVTTHCDMHFMYSLHIPRLQEGDRWFDAIVERAAKLICTTPEFDDLWQEVFPHPLTPSPKGGEGEPDSSFAPLSRSGRGAGGEGGRGVTDETERAKLRAELDGIIAHLYGLTETEFEHILSTFPLVPDATKQAALKAYRDVERGLIS</sequence>
<dbReference type="PANTHER" id="PTHR33841">
    <property type="entry name" value="DNA METHYLTRANSFERASE YEEA-RELATED"/>
    <property type="match status" value="1"/>
</dbReference>